<evidence type="ECO:0000256" key="2">
    <source>
        <dbReference type="ARBA" id="ARBA00006386"/>
    </source>
</evidence>
<feature type="transmembrane region" description="Helical" evidence="7">
    <location>
        <begin position="69"/>
        <end position="96"/>
    </location>
</feature>
<dbReference type="Pfam" id="PF03773">
    <property type="entry name" value="ArsP_1"/>
    <property type="match status" value="1"/>
</dbReference>
<keyword evidence="4 7" id="KW-0812">Transmembrane</keyword>
<proteinExistence type="inferred from homology"/>
<keyword evidence="3" id="KW-1003">Cell membrane</keyword>
<dbReference type="InterPro" id="IPR053166">
    <property type="entry name" value="UPF0718_permease"/>
</dbReference>
<dbReference type="PANTHER" id="PTHR42775">
    <property type="entry name" value="PERMEASE RV2963-RELATED"/>
    <property type="match status" value="1"/>
</dbReference>
<evidence type="ECO:0000313" key="8">
    <source>
        <dbReference type="EMBL" id="MEJ8572134.1"/>
    </source>
</evidence>
<feature type="transmembrane region" description="Helical" evidence="7">
    <location>
        <begin position="301"/>
        <end position="322"/>
    </location>
</feature>
<keyword evidence="9" id="KW-1185">Reference proteome</keyword>
<dbReference type="Proteomes" id="UP001378188">
    <property type="component" value="Unassembled WGS sequence"/>
</dbReference>
<dbReference type="EMBL" id="JAZHOF010000004">
    <property type="protein sequence ID" value="MEJ8572134.1"/>
    <property type="molecule type" value="Genomic_DNA"/>
</dbReference>
<feature type="transmembrane region" description="Helical" evidence="7">
    <location>
        <begin position="237"/>
        <end position="260"/>
    </location>
</feature>
<evidence type="ECO:0000256" key="7">
    <source>
        <dbReference type="SAM" id="Phobius"/>
    </source>
</evidence>
<evidence type="ECO:0000256" key="3">
    <source>
        <dbReference type="ARBA" id="ARBA00022475"/>
    </source>
</evidence>
<keyword evidence="5 7" id="KW-1133">Transmembrane helix</keyword>
<dbReference type="PANTHER" id="PTHR42775:SF1">
    <property type="entry name" value="PERMEASE RV2963-RELATED"/>
    <property type="match status" value="1"/>
</dbReference>
<gene>
    <name evidence="8" type="ORF">V3328_11660</name>
</gene>
<evidence type="ECO:0000256" key="6">
    <source>
        <dbReference type="ARBA" id="ARBA00023136"/>
    </source>
</evidence>
<evidence type="ECO:0000256" key="4">
    <source>
        <dbReference type="ARBA" id="ARBA00022692"/>
    </source>
</evidence>
<protein>
    <submittedName>
        <fullName evidence="8">Permease</fullName>
    </submittedName>
</protein>
<dbReference type="InterPro" id="IPR005524">
    <property type="entry name" value="DUF318"/>
</dbReference>
<evidence type="ECO:0000256" key="5">
    <source>
        <dbReference type="ARBA" id="ARBA00022989"/>
    </source>
</evidence>
<evidence type="ECO:0000313" key="9">
    <source>
        <dbReference type="Proteomes" id="UP001378188"/>
    </source>
</evidence>
<comment type="subcellular location">
    <subcellularLocation>
        <location evidence="1">Cell membrane</location>
        <topology evidence="1">Multi-pass membrane protein</topology>
    </subcellularLocation>
</comment>
<feature type="transmembrane region" description="Helical" evidence="7">
    <location>
        <begin position="37"/>
        <end position="57"/>
    </location>
</feature>
<name>A0AAW9RT58_9HYPH</name>
<comment type="caution">
    <text evidence="8">The sequence shown here is derived from an EMBL/GenBank/DDBJ whole genome shotgun (WGS) entry which is preliminary data.</text>
</comment>
<dbReference type="RefSeq" id="WP_340329829.1">
    <property type="nucleotide sequence ID" value="NZ_JAZHOF010000004.1"/>
</dbReference>
<sequence length="323" mass="32526">MLSIAGLLVGLGVLQSPRTWLDAAAFAATNLVAISPVILIGAVLVAYANATGAANLIATAFAGRPVRMIVLASGIGALTPVCGITVLPLVAGLLGAGVPLAPIMAFWLSSPITDPGMLAITAATLGIPFAIAKTVAAFAIGLFGGGITYGVVAAGGLRNPVKPNAVTSGACGAGAGTDVHWRFWTMAARRTEFRTSAIGAVKLMLPWLAAAFVAEFFMKAWLPDDVVAGLVGSGERWAVPLATIVGAPIYLDGYAALPLVRGLIDSGMDPAAALSFLIAGGITSAWAIVPVFALVRLPVVCLYATLAVLGAMLAGWAATPLLG</sequence>
<organism evidence="8 9">
    <name type="scientific">Microbaculum marinum</name>
    <dbReference type="NCBI Taxonomy" id="1764581"/>
    <lineage>
        <taxon>Bacteria</taxon>
        <taxon>Pseudomonadati</taxon>
        <taxon>Pseudomonadota</taxon>
        <taxon>Alphaproteobacteria</taxon>
        <taxon>Hyphomicrobiales</taxon>
        <taxon>Tepidamorphaceae</taxon>
        <taxon>Microbaculum</taxon>
    </lineage>
</organism>
<evidence type="ECO:0000256" key="1">
    <source>
        <dbReference type="ARBA" id="ARBA00004651"/>
    </source>
</evidence>
<comment type="similarity">
    <text evidence="2">Belongs to the UPF0718 family.</text>
</comment>
<dbReference type="GO" id="GO:0005886">
    <property type="term" value="C:plasma membrane"/>
    <property type="evidence" value="ECO:0007669"/>
    <property type="project" value="UniProtKB-SubCell"/>
</dbReference>
<dbReference type="AlphaFoldDB" id="A0AAW9RT58"/>
<feature type="transmembrane region" description="Helical" evidence="7">
    <location>
        <begin position="272"/>
        <end position="295"/>
    </location>
</feature>
<reference evidence="8 9" key="1">
    <citation type="submission" date="2024-02" db="EMBL/GenBank/DDBJ databases">
        <title>Genome analysis and characterization of Microbaculum marinisediminis sp. nov., isolated from marine sediment.</title>
        <authorList>
            <person name="Du Z.-J."/>
            <person name="Ye Y.-Q."/>
            <person name="Zhang Z.-R."/>
            <person name="Yuan S.-M."/>
            <person name="Zhang X.-Y."/>
        </authorList>
    </citation>
    <scope>NUCLEOTIDE SEQUENCE [LARGE SCALE GENOMIC DNA]</scope>
    <source>
        <strain evidence="8 9">SDUM1044001</strain>
    </source>
</reference>
<keyword evidence="6 7" id="KW-0472">Membrane</keyword>
<accession>A0AAW9RT58</accession>
<feature type="transmembrane region" description="Helical" evidence="7">
    <location>
        <begin position="196"/>
        <end position="217"/>
    </location>
</feature>